<accession>A0A1E3U908</accession>
<dbReference type="EMBL" id="MEHA01000032">
    <property type="protein sequence ID" value="ODR43849.1"/>
    <property type="molecule type" value="Genomic_DNA"/>
</dbReference>
<gene>
    <name evidence="1" type="ORF">BEI59_29385</name>
    <name evidence="2" type="ORF">BEI63_29655</name>
</gene>
<comment type="caution">
    <text evidence="1">The sequence shown here is derived from an EMBL/GenBank/DDBJ whole genome shotgun (WGS) entry which is preliminary data.</text>
</comment>
<dbReference type="EMBL" id="MEHD01000054">
    <property type="protein sequence ID" value="ODR44928.1"/>
    <property type="molecule type" value="Genomic_DNA"/>
</dbReference>
<sequence>MYKIFMGQAVGSMEVTDMDKEKALEIILANACCTLENCCHLCPYYADPPSFECEEMSRDDIMEAVKTLQK</sequence>
<evidence type="ECO:0000313" key="4">
    <source>
        <dbReference type="Proteomes" id="UP000094869"/>
    </source>
</evidence>
<dbReference type="Proteomes" id="UP000094271">
    <property type="component" value="Unassembled WGS sequence"/>
</dbReference>
<evidence type="ECO:0000313" key="3">
    <source>
        <dbReference type="Proteomes" id="UP000094271"/>
    </source>
</evidence>
<reference evidence="1 3" key="2">
    <citation type="submission" date="2016-08" db="EMBL/GenBank/DDBJ databases">
        <authorList>
            <person name="Seilhamer J.J."/>
        </authorList>
    </citation>
    <scope>NUCLEOTIDE SEQUENCE [LARGE SCALE GENOMIC DNA]</scope>
    <source>
        <strain evidence="1 3">NML150140-1</strain>
    </source>
</reference>
<dbReference type="AlphaFoldDB" id="A0A1E3U908"/>
<reference evidence="2 4" key="1">
    <citation type="submission" date="2016-08" db="EMBL/GenBank/DDBJ databases">
        <title>Characterization of Isolates of Eisenbergiella tayi Derived from Blood Cultures, Using Whole Genome Sequencing.</title>
        <authorList>
            <person name="Bernier A.-M."/>
            <person name="Burdz T."/>
            <person name="Wiebe D."/>
            <person name="Bernard K."/>
        </authorList>
    </citation>
    <scope>NUCLEOTIDE SEQUENCE [LARGE SCALE GENOMIC DNA]</scope>
    <source>
        <strain evidence="2 4">NML120146</strain>
    </source>
</reference>
<name>A0A1E3U908_9FIRM</name>
<proteinExistence type="predicted"/>
<evidence type="ECO:0000313" key="1">
    <source>
        <dbReference type="EMBL" id="ODR43849.1"/>
    </source>
</evidence>
<evidence type="ECO:0000313" key="2">
    <source>
        <dbReference type="EMBL" id="ODR44928.1"/>
    </source>
</evidence>
<organism evidence="1 3">
    <name type="scientific">Eisenbergiella tayi</name>
    <dbReference type="NCBI Taxonomy" id="1432052"/>
    <lineage>
        <taxon>Bacteria</taxon>
        <taxon>Bacillati</taxon>
        <taxon>Bacillota</taxon>
        <taxon>Clostridia</taxon>
        <taxon>Lachnospirales</taxon>
        <taxon>Lachnospiraceae</taxon>
        <taxon>Eisenbergiella</taxon>
    </lineage>
</organism>
<dbReference type="Proteomes" id="UP000094869">
    <property type="component" value="Unassembled WGS sequence"/>
</dbReference>
<protein>
    <submittedName>
        <fullName evidence="1">Uncharacterized protein</fullName>
    </submittedName>
</protein>
<keyword evidence="4" id="KW-1185">Reference proteome</keyword>